<name>A0A8S1NC37_9CILI</name>
<dbReference type="OrthoDB" id="264603at2759"/>
<evidence type="ECO:0000313" key="8">
    <source>
        <dbReference type="Proteomes" id="UP000692954"/>
    </source>
</evidence>
<evidence type="ECO:0000313" key="7">
    <source>
        <dbReference type="EMBL" id="CAD8084264.1"/>
    </source>
</evidence>
<comment type="subcellular location">
    <subcellularLocation>
        <location evidence="1">Membrane</location>
        <topology evidence="1">Single-pass type IV membrane protein</topology>
    </subcellularLocation>
</comment>
<dbReference type="Pfam" id="PF00635">
    <property type="entry name" value="Motile_Sperm"/>
    <property type="match status" value="1"/>
</dbReference>
<dbReference type="GO" id="GO:0061817">
    <property type="term" value="P:endoplasmic reticulum-plasma membrane tethering"/>
    <property type="evidence" value="ECO:0007669"/>
    <property type="project" value="TreeGrafter"/>
</dbReference>
<dbReference type="EMBL" id="CAJJDN010000046">
    <property type="protein sequence ID" value="CAD8084264.1"/>
    <property type="molecule type" value="Genomic_DNA"/>
</dbReference>
<organism evidence="7 8">
    <name type="scientific">Paramecium sonneborni</name>
    <dbReference type="NCBI Taxonomy" id="65129"/>
    <lineage>
        <taxon>Eukaryota</taxon>
        <taxon>Sar</taxon>
        <taxon>Alveolata</taxon>
        <taxon>Ciliophora</taxon>
        <taxon>Intramacronucleata</taxon>
        <taxon>Oligohymenophorea</taxon>
        <taxon>Peniculida</taxon>
        <taxon>Parameciidae</taxon>
        <taxon>Paramecium</taxon>
    </lineage>
</organism>
<dbReference type="GO" id="GO:0090158">
    <property type="term" value="P:endoplasmic reticulum membrane organization"/>
    <property type="evidence" value="ECO:0007669"/>
    <property type="project" value="TreeGrafter"/>
</dbReference>
<dbReference type="GO" id="GO:0005789">
    <property type="term" value="C:endoplasmic reticulum membrane"/>
    <property type="evidence" value="ECO:0007669"/>
    <property type="project" value="InterPro"/>
</dbReference>
<dbReference type="PANTHER" id="PTHR10809:SF6">
    <property type="entry name" value="AT11025P-RELATED"/>
    <property type="match status" value="1"/>
</dbReference>
<dbReference type="PANTHER" id="PTHR10809">
    <property type="entry name" value="VESICLE-ASSOCIATED MEMBRANE PROTEIN-ASSOCIATED PROTEIN"/>
    <property type="match status" value="1"/>
</dbReference>
<keyword evidence="8" id="KW-1185">Reference proteome</keyword>
<protein>
    <recommendedName>
        <fullName evidence="6">MSP domain-containing protein</fullName>
    </recommendedName>
</protein>
<dbReference type="AlphaFoldDB" id="A0A8S1NC37"/>
<evidence type="ECO:0000256" key="4">
    <source>
        <dbReference type="ARBA" id="ARBA00023136"/>
    </source>
</evidence>
<gene>
    <name evidence="7" type="ORF">PSON_ATCC_30995.1.T0460160</name>
</gene>
<keyword evidence="2" id="KW-0812">Transmembrane</keyword>
<evidence type="ECO:0000256" key="1">
    <source>
        <dbReference type="ARBA" id="ARBA00004211"/>
    </source>
</evidence>
<evidence type="ECO:0000256" key="5">
    <source>
        <dbReference type="SAM" id="Coils"/>
    </source>
</evidence>
<keyword evidence="3" id="KW-1133">Transmembrane helix</keyword>
<evidence type="ECO:0000256" key="3">
    <source>
        <dbReference type="ARBA" id="ARBA00022989"/>
    </source>
</evidence>
<dbReference type="InterPro" id="IPR000535">
    <property type="entry name" value="MSP_dom"/>
</dbReference>
<comment type="caution">
    <text evidence="7">The sequence shown here is derived from an EMBL/GenBank/DDBJ whole genome shotgun (WGS) entry which is preliminary data.</text>
</comment>
<accession>A0A8S1NC37</accession>
<evidence type="ECO:0000259" key="6">
    <source>
        <dbReference type="PROSITE" id="PS50202"/>
    </source>
</evidence>
<keyword evidence="5" id="KW-0175">Coiled coil</keyword>
<dbReference type="Proteomes" id="UP000692954">
    <property type="component" value="Unassembled WGS sequence"/>
</dbReference>
<dbReference type="PROSITE" id="PS50202">
    <property type="entry name" value="MSP"/>
    <property type="match status" value="1"/>
</dbReference>
<sequence length="224" mass="25757">MQGLIDIEPKQYLDFILQEGKVGQTTLNIFNLTSNKLAFKIKTTSPNLFQVKPTVGIIEGNDKVCIDISTSILLKEDSKLESKFQINACILEQDIQDLGIFWRQQDAQLIQQVQVRSRIKPAEIHQENIPQQQQQQNEVQEIHENVGQMYQSIIDTSSKEKDEEIQKYQEQVVQLSQDVSNYQLMLKSVKEQEVAIKHHGNKFELKQVMITALISLILGFIFGK</sequence>
<keyword evidence="4" id="KW-0472">Membrane</keyword>
<feature type="domain" description="MSP" evidence="6">
    <location>
        <begin position="4"/>
        <end position="120"/>
    </location>
</feature>
<proteinExistence type="predicted"/>
<dbReference type="InterPro" id="IPR016763">
    <property type="entry name" value="VAP"/>
</dbReference>
<feature type="coiled-coil region" evidence="5">
    <location>
        <begin position="158"/>
        <end position="192"/>
    </location>
</feature>
<dbReference type="GO" id="GO:0005886">
    <property type="term" value="C:plasma membrane"/>
    <property type="evidence" value="ECO:0007669"/>
    <property type="project" value="TreeGrafter"/>
</dbReference>
<evidence type="ECO:0000256" key="2">
    <source>
        <dbReference type="ARBA" id="ARBA00022692"/>
    </source>
</evidence>
<reference evidence="7" key="1">
    <citation type="submission" date="2021-01" db="EMBL/GenBank/DDBJ databases">
        <authorList>
            <consortium name="Genoscope - CEA"/>
            <person name="William W."/>
        </authorList>
    </citation>
    <scope>NUCLEOTIDE SEQUENCE</scope>
</reference>